<dbReference type="AlphaFoldDB" id="A0A0J5VII3"/>
<evidence type="ECO:0000313" key="1">
    <source>
        <dbReference type="EMBL" id="KZE44402.1"/>
    </source>
</evidence>
<evidence type="ECO:0000313" key="2">
    <source>
        <dbReference type="Proteomes" id="UP000076510"/>
    </source>
</evidence>
<comment type="caution">
    <text evidence="1">The sequence shown here is derived from an EMBL/GenBank/DDBJ whole genome shotgun (WGS) entry which is preliminary data.</text>
</comment>
<dbReference type="OrthoDB" id="2972351at2"/>
<dbReference type="PATRIC" id="fig|189381.10.peg.1547"/>
<dbReference type="RefSeq" id="WP_048012230.1">
    <property type="nucleotide sequence ID" value="NZ_CP047095.1"/>
</dbReference>
<dbReference type="EMBL" id="LQQY01000043">
    <property type="protein sequence ID" value="KZE44402.1"/>
    <property type="molecule type" value="Genomic_DNA"/>
</dbReference>
<dbReference type="Proteomes" id="UP000076510">
    <property type="component" value="Unassembled WGS sequence"/>
</dbReference>
<sequence>MTEQQVEDLFHYYGHEDLYKRFRTPLFVTGILDDAEMWLLEDFFEHFSFDRSTLFDEFRFWYRYYEVSKRPPYSM</sequence>
<name>A0A0J5VII3_9BACI</name>
<reference evidence="2" key="1">
    <citation type="submission" date="2016-01" db="EMBL/GenBank/DDBJ databases">
        <title>Whole genome sequencing of Bhargavaea cecembensis T14.</title>
        <authorList>
            <person name="Hong K.W."/>
        </authorList>
    </citation>
    <scope>NUCLEOTIDE SEQUENCE [LARGE SCALE GENOMIC DNA]</scope>
    <source>
        <strain evidence="2">M19</strain>
    </source>
</reference>
<protein>
    <submittedName>
        <fullName evidence="1">Uncharacterized protein</fullName>
    </submittedName>
</protein>
<gene>
    <name evidence="1" type="ORF">AV649_07165</name>
</gene>
<proteinExistence type="predicted"/>
<accession>A0A0J5VII3</accession>
<organism evidence="1 2">
    <name type="scientific">Rossellomorea marisflavi</name>
    <dbReference type="NCBI Taxonomy" id="189381"/>
    <lineage>
        <taxon>Bacteria</taxon>
        <taxon>Bacillati</taxon>
        <taxon>Bacillota</taxon>
        <taxon>Bacilli</taxon>
        <taxon>Bacillales</taxon>
        <taxon>Bacillaceae</taxon>
        <taxon>Rossellomorea</taxon>
    </lineage>
</organism>